<accession>A0A840L2H1</accession>
<comment type="subcellular location">
    <subcellularLocation>
        <location evidence="1 14">Cytoplasm</location>
    </subcellularLocation>
</comment>
<dbReference type="SFLD" id="SFLDG01062">
    <property type="entry name" value="methyltransferase_(Class_A)"/>
    <property type="match status" value="1"/>
</dbReference>
<comment type="catalytic activity">
    <reaction evidence="14">
        <text>adenosine(2503) in 23S rRNA + 2 reduced [2Fe-2S]-[ferredoxin] + 2 S-adenosyl-L-methionine = 2-methyladenosine(2503) in 23S rRNA + 5'-deoxyadenosine + L-methionine + 2 oxidized [2Fe-2S]-[ferredoxin] + S-adenosyl-L-homocysteine</text>
        <dbReference type="Rhea" id="RHEA:42916"/>
        <dbReference type="Rhea" id="RHEA-COMP:10000"/>
        <dbReference type="Rhea" id="RHEA-COMP:10001"/>
        <dbReference type="Rhea" id="RHEA-COMP:10152"/>
        <dbReference type="Rhea" id="RHEA-COMP:10282"/>
        <dbReference type="ChEBI" id="CHEBI:17319"/>
        <dbReference type="ChEBI" id="CHEBI:33737"/>
        <dbReference type="ChEBI" id="CHEBI:33738"/>
        <dbReference type="ChEBI" id="CHEBI:57844"/>
        <dbReference type="ChEBI" id="CHEBI:57856"/>
        <dbReference type="ChEBI" id="CHEBI:59789"/>
        <dbReference type="ChEBI" id="CHEBI:74411"/>
        <dbReference type="ChEBI" id="CHEBI:74497"/>
        <dbReference type="EC" id="2.1.1.192"/>
    </reaction>
</comment>
<dbReference type="PANTHER" id="PTHR30544:SF5">
    <property type="entry name" value="RADICAL SAM CORE DOMAIN-CONTAINING PROTEIN"/>
    <property type="match status" value="1"/>
</dbReference>
<keyword evidence="4 14" id="KW-0963">Cytoplasm</keyword>
<dbReference type="InterPro" id="IPR013785">
    <property type="entry name" value="Aldolase_TIM"/>
</dbReference>
<proteinExistence type="inferred from homology"/>
<evidence type="ECO:0000313" key="17">
    <source>
        <dbReference type="Proteomes" id="UP000562027"/>
    </source>
</evidence>
<dbReference type="Gene3D" id="3.20.20.70">
    <property type="entry name" value="Aldolase class I"/>
    <property type="match status" value="1"/>
</dbReference>
<dbReference type="AlphaFoldDB" id="A0A840L2H1"/>
<dbReference type="CDD" id="cd01335">
    <property type="entry name" value="Radical_SAM"/>
    <property type="match status" value="1"/>
</dbReference>
<evidence type="ECO:0000256" key="5">
    <source>
        <dbReference type="ARBA" id="ARBA00022552"/>
    </source>
</evidence>
<keyword evidence="11 14" id="KW-0408">Iron</keyword>
<dbReference type="GO" id="GO:0030488">
    <property type="term" value="P:tRNA methylation"/>
    <property type="evidence" value="ECO:0007669"/>
    <property type="project" value="UniProtKB-UniRule"/>
</dbReference>
<comment type="catalytic activity">
    <reaction evidence="14">
        <text>adenosine(37) in tRNA + 2 reduced [2Fe-2S]-[ferredoxin] + 2 S-adenosyl-L-methionine = 2-methyladenosine(37) in tRNA + 5'-deoxyadenosine + L-methionine + 2 oxidized [2Fe-2S]-[ferredoxin] + S-adenosyl-L-homocysteine</text>
        <dbReference type="Rhea" id="RHEA:43332"/>
        <dbReference type="Rhea" id="RHEA-COMP:10000"/>
        <dbReference type="Rhea" id="RHEA-COMP:10001"/>
        <dbReference type="Rhea" id="RHEA-COMP:10162"/>
        <dbReference type="Rhea" id="RHEA-COMP:10485"/>
        <dbReference type="ChEBI" id="CHEBI:17319"/>
        <dbReference type="ChEBI" id="CHEBI:33737"/>
        <dbReference type="ChEBI" id="CHEBI:33738"/>
        <dbReference type="ChEBI" id="CHEBI:57844"/>
        <dbReference type="ChEBI" id="CHEBI:57856"/>
        <dbReference type="ChEBI" id="CHEBI:59789"/>
        <dbReference type="ChEBI" id="CHEBI:74411"/>
        <dbReference type="ChEBI" id="CHEBI:74497"/>
        <dbReference type="EC" id="2.1.1.192"/>
    </reaction>
</comment>
<evidence type="ECO:0000256" key="3">
    <source>
        <dbReference type="ARBA" id="ARBA00022485"/>
    </source>
</evidence>
<comment type="function">
    <text evidence="14">Specifically methylates position 2 of adenine 2503 in 23S rRNA and position 2 of adenine 37 in tRNAs. m2A2503 modification seems to play a crucial role in the proofreading step occurring at the peptidyl transferase center and thus would serve to optimize ribosomal fidelity.</text>
</comment>
<dbReference type="EC" id="2.1.1.192" evidence="14"/>
<comment type="similarity">
    <text evidence="2 14">Belongs to the radical SAM superfamily. RlmN family.</text>
</comment>
<keyword evidence="13 14" id="KW-1015">Disulfide bond</keyword>
<dbReference type="GO" id="GO:0019843">
    <property type="term" value="F:rRNA binding"/>
    <property type="evidence" value="ECO:0007669"/>
    <property type="project" value="UniProtKB-UniRule"/>
</dbReference>
<keyword evidence="8 14" id="KW-0949">S-adenosyl-L-methionine</keyword>
<feature type="binding site" evidence="14">
    <location>
        <begin position="121"/>
        <end position="122"/>
    </location>
    <ligand>
        <name>S-adenosyl-L-methionine</name>
        <dbReference type="ChEBI" id="CHEBI:59789"/>
    </ligand>
</feature>
<evidence type="ECO:0000256" key="13">
    <source>
        <dbReference type="ARBA" id="ARBA00023157"/>
    </source>
</evidence>
<feature type="binding site" evidence="14">
    <location>
        <position position="74"/>
    </location>
    <ligand>
        <name>[4Fe-4S] cluster</name>
        <dbReference type="ChEBI" id="CHEBI:49883"/>
        <note>4Fe-4S-S-AdoMet</note>
    </ligand>
</feature>
<evidence type="ECO:0000256" key="7">
    <source>
        <dbReference type="ARBA" id="ARBA00022679"/>
    </source>
</evidence>
<keyword evidence="12 14" id="KW-0411">Iron-sulfur</keyword>
<keyword evidence="5 14" id="KW-0698">rRNA processing</keyword>
<dbReference type="InterPro" id="IPR007197">
    <property type="entry name" value="rSAM"/>
</dbReference>
<keyword evidence="3 14" id="KW-0004">4Fe-4S</keyword>
<feature type="active site" description="Proton acceptor" evidence="14">
    <location>
        <position position="47"/>
    </location>
</feature>
<dbReference type="EMBL" id="JACHLP010000001">
    <property type="protein sequence ID" value="MBB4842116.1"/>
    <property type="molecule type" value="Genomic_DNA"/>
</dbReference>
<dbReference type="NCBIfam" id="TIGR00048">
    <property type="entry name" value="rRNA_mod_RlmN"/>
    <property type="match status" value="1"/>
</dbReference>
<dbReference type="PIRSF" id="PIRSF006004">
    <property type="entry name" value="CHP00048"/>
    <property type="match status" value="1"/>
</dbReference>
<dbReference type="SUPFAM" id="SSF102114">
    <property type="entry name" value="Radical SAM enzymes"/>
    <property type="match status" value="1"/>
</dbReference>
<dbReference type="FunFam" id="3.20.20.70:FF:000008">
    <property type="entry name" value="Dual-specificity RNA methyltransferase RlmN"/>
    <property type="match status" value="1"/>
</dbReference>
<evidence type="ECO:0000259" key="15">
    <source>
        <dbReference type="PROSITE" id="PS51918"/>
    </source>
</evidence>
<keyword evidence="10 14" id="KW-0479">Metal-binding</keyword>
<evidence type="ECO:0000256" key="14">
    <source>
        <dbReference type="HAMAP-Rule" id="MF_01849"/>
    </source>
</evidence>
<dbReference type="InterPro" id="IPR004383">
    <property type="entry name" value="rRNA_lsu_MTrfase_RlmN/Cfr"/>
</dbReference>
<feature type="binding site" evidence="14">
    <location>
        <position position="67"/>
    </location>
    <ligand>
        <name>[4Fe-4S] cluster</name>
        <dbReference type="ChEBI" id="CHEBI:49883"/>
        <note>4Fe-4S-S-AdoMet</note>
    </ligand>
</feature>
<dbReference type="PROSITE" id="PS51918">
    <property type="entry name" value="RADICAL_SAM"/>
    <property type="match status" value="1"/>
</dbReference>
<dbReference type="HAMAP" id="MF_01849">
    <property type="entry name" value="RNA_methyltr_RlmN"/>
    <property type="match status" value="1"/>
</dbReference>
<feature type="binding site" evidence="14">
    <location>
        <position position="153"/>
    </location>
    <ligand>
        <name>S-adenosyl-L-methionine</name>
        <dbReference type="ChEBI" id="CHEBI:59789"/>
    </ligand>
</feature>
<feature type="domain" description="Radical SAM core" evidence="15">
    <location>
        <begin position="53"/>
        <end position="291"/>
    </location>
</feature>
<organism evidence="16 17">
    <name type="scientific">Roseateles oligotrophus</name>
    <dbReference type="NCBI Taxonomy" id="1769250"/>
    <lineage>
        <taxon>Bacteria</taxon>
        <taxon>Pseudomonadati</taxon>
        <taxon>Pseudomonadota</taxon>
        <taxon>Betaproteobacteria</taxon>
        <taxon>Burkholderiales</taxon>
        <taxon>Sphaerotilaceae</taxon>
        <taxon>Roseateles</taxon>
    </lineage>
</organism>
<evidence type="ECO:0000256" key="9">
    <source>
        <dbReference type="ARBA" id="ARBA00022694"/>
    </source>
</evidence>
<dbReference type="PANTHER" id="PTHR30544">
    <property type="entry name" value="23S RRNA METHYLTRANSFERASE"/>
    <property type="match status" value="1"/>
</dbReference>
<comment type="cofactor">
    <cofactor evidence="14">
        <name>[4Fe-4S] cluster</name>
        <dbReference type="ChEBI" id="CHEBI:49883"/>
    </cofactor>
    <text evidence="14">Binds 1 [4Fe-4S] cluster. The cluster is coordinated with 3 cysteines and an exchangeable S-adenosyl-L-methionine.</text>
</comment>
<comment type="caution">
    <text evidence="16">The sequence shown here is derived from an EMBL/GenBank/DDBJ whole genome shotgun (WGS) entry which is preliminary data.</text>
</comment>
<feature type="binding site" evidence="14">
    <location>
        <position position="253"/>
    </location>
    <ligand>
        <name>S-adenosyl-L-methionine</name>
        <dbReference type="ChEBI" id="CHEBI:59789"/>
    </ligand>
</feature>
<dbReference type="GO" id="GO:0005737">
    <property type="term" value="C:cytoplasm"/>
    <property type="evidence" value="ECO:0007669"/>
    <property type="project" value="UniProtKB-SubCell"/>
</dbReference>
<feature type="binding site" evidence="14">
    <location>
        <begin position="175"/>
        <end position="177"/>
    </location>
    <ligand>
        <name>S-adenosyl-L-methionine</name>
        <dbReference type="ChEBI" id="CHEBI:59789"/>
    </ligand>
</feature>
<dbReference type="Pfam" id="PF04055">
    <property type="entry name" value="Radical_SAM"/>
    <property type="match status" value="1"/>
</dbReference>
<keyword evidence="17" id="KW-1185">Reference proteome</keyword>
<evidence type="ECO:0000313" key="16">
    <source>
        <dbReference type="EMBL" id="MBB4842116.1"/>
    </source>
</evidence>
<evidence type="ECO:0000256" key="12">
    <source>
        <dbReference type="ARBA" id="ARBA00023014"/>
    </source>
</evidence>
<evidence type="ECO:0000256" key="2">
    <source>
        <dbReference type="ARBA" id="ARBA00007544"/>
    </source>
</evidence>
<dbReference type="GO" id="GO:0046872">
    <property type="term" value="F:metal ion binding"/>
    <property type="evidence" value="ECO:0007669"/>
    <property type="project" value="UniProtKB-KW"/>
</dbReference>
<evidence type="ECO:0000256" key="10">
    <source>
        <dbReference type="ARBA" id="ARBA00022723"/>
    </source>
</evidence>
<name>A0A840L2H1_9BURK</name>
<dbReference type="SFLD" id="SFLDS00029">
    <property type="entry name" value="Radical_SAM"/>
    <property type="match status" value="1"/>
</dbReference>
<comment type="miscellaneous">
    <text evidence="14">Reaction proceeds by a ping-pong mechanism involving intermediate methylation of a conserved cysteine residue.</text>
</comment>
<reference evidence="16 17" key="1">
    <citation type="submission" date="2020-08" db="EMBL/GenBank/DDBJ databases">
        <title>Functional genomics of gut bacteria from endangered species of beetles.</title>
        <authorList>
            <person name="Carlos-Shanley C."/>
        </authorList>
    </citation>
    <scope>NUCLEOTIDE SEQUENCE [LARGE SCALE GENOMIC DNA]</scope>
    <source>
        <strain evidence="16 17">S00239</strain>
    </source>
</reference>
<keyword evidence="7 14" id="KW-0808">Transferase</keyword>
<dbReference type="GO" id="GO:0000049">
    <property type="term" value="F:tRNA binding"/>
    <property type="evidence" value="ECO:0007669"/>
    <property type="project" value="UniProtKB-UniRule"/>
</dbReference>
<dbReference type="InterPro" id="IPR027492">
    <property type="entry name" value="RNA_MTrfase_RlmN"/>
</dbReference>
<evidence type="ECO:0000256" key="1">
    <source>
        <dbReference type="ARBA" id="ARBA00004496"/>
    </source>
</evidence>
<evidence type="ECO:0000256" key="6">
    <source>
        <dbReference type="ARBA" id="ARBA00022603"/>
    </source>
</evidence>
<dbReference type="SFLD" id="SFLDF00275">
    <property type="entry name" value="adenosine_C2_methyltransferase"/>
    <property type="match status" value="1"/>
</dbReference>
<comment type="caution">
    <text evidence="14">Lacks conserved residue(s) required for the propagation of feature annotation.</text>
</comment>
<dbReference type="InterPro" id="IPR040072">
    <property type="entry name" value="Methyltransferase_A"/>
</dbReference>
<keyword evidence="6 14" id="KW-0489">Methyltransferase</keyword>
<gene>
    <name evidence="14" type="primary">rlmN</name>
    <name evidence="16" type="ORF">HNP55_000611</name>
</gene>
<feature type="active site" description="S-methylcysteine intermediate" evidence="14">
    <location>
        <position position="296"/>
    </location>
</feature>
<feature type="binding site" evidence="14">
    <location>
        <position position="71"/>
    </location>
    <ligand>
        <name>[4Fe-4S] cluster</name>
        <dbReference type="ChEBI" id="CHEBI:49883"/>
        <note>4Fe-4S-S-AdoMet</note>
    </ligand>
</feature>
<dbReference type="InterPro" id="IPR058240">
    <property type="entry name" value="rSAM_sf"/>
</dbReference>
<dbReference type="Proteomes" id="UP000562027">
    <property type="component" value="Unassembled WGS sequence"/>
</dbReference>
<evidence type="ECO:0000256" key="11">
    <source>
        <dbReference type="ARBA" id="ARBA00023004"/>
    </source>
</evidence>
<evidence type="ECO:0000256" key="4">
    <source>
        <dbReference type="ARBA" id="ARBA00022490"/>
    </source>
</evidence>
<sequence>MSDLAKSLRDKLAGLAQITALPVISEHISTDGTVKWLFDVGAGNAVEAVYIPETDRGTLCISSQAGCAVGCRFCSTGHQGFSRNLETSEIIAQLWFAEHSLRKRLNSSERVISNVVMMGMGEPLQNYSALVPALKMMLDDHGYGLSRRRVTVSTSGVVPMIERLRDDCPVALAVSLHAPTDPLRDQLVPLNKKYPIAELLAACNHYLDKAPRDFITFEYCMLDGVNDTPEQARELVDLLRNKVACKINLIPFNPFPASGLKRSSNERVKAFAEILLNAGLVTTVRKTRGDDIDAACGQLAGEVQDRTQAHIRMVRAPVVVKGASPS</sequence>
<dbReference type="GO" id="GO:0051539">
    <property type="term" value="F:4 iron, 4 sulfur cluster binding"/>
    <property type="evidence" value="ECO:0007669"/>
    <property type="project" value="UniProtKB-UniRule"/>
</dbReference>
<evidence type="ECO:0000256" key="8">
    <source>
        <dbReference type="ARBA" id="ARBA00022691"/>
    </source>
</evidence>
<keyword evidence="9 14" id="KW-0819">tRNA processing</keyword>
<dbReference type="GO" id="GO:0070040">
    <property type="term" value="F:rRNA (adenine(2503)-C2-)-methyltransferase activity"/>
    <property type="evidence" value="ECO:0007669"/>
    <property type="project" value="UniProtKB-UniRule"/>
</dbReference>
<dbReference type="GO" id="GO:0002935">
    <property type="term" value="F:tRNA (adenine(37)-C2)-methyltransferase activity"/>
    <property type="evidence" value="ECO:0007669"/>
    <property type="project" value="UniProtKB-UniRule"/>
</dbReference>
<dbReference type="GO" id="GO:0070475">
    <property type="term" value="P:rRNA base methylation"/>
    <property type="evidence" value="ECO:0007669"/>
    <property type="project" value="UniProtKB-UniRule"/>
</dbReference>
<protein>
    <recommendedName>
        <fullName evidence="14">Dual-specificity RNA methyltransferase RlmN</fullName>
        <ecNumber evidence="14">2.1.1.192</ecNumber>
    </recommendedName>
    <alternativeName>
        <fullName evidence="14">23S rRNA (adenine(2503)-C(2))-methyltransferase</fullName>
    </alternativeName>
    <alternativeName>
        <fullName evidence="14">23S rRNA m2A2503 methyltransferase</fullName>
    </alternativeName>
    <alternativeName>
        <fullName evidence="14">Ribosomal RNA large subunit methyltransferase N</fullName>
    </alternativeName>
    <alternativeName>
        <fullName evidence="14">tRNA (adenine(37)-C(2))-methyltransferase</fullName>
    </alternativeName>
    <alternativeName>
        <fullName evidence="14">tRNA m2A37 methyltransferase</fullName>
    </alternativeName>
</protein>